<evidence type="ECO:0000313" key="1">
    <source>
        <dbReference type="EMBL" id="KAG2199062.1"/>
    </source>
</evidence>
<dbReference type="OrthoDB" id="10444761at2759"/>
<accession>A0A8H7QVE3</accession>
<protein>
    <submittedName>
        <fullName evidence="1">Uncharacterized protein</fullName>
    </submittedName>
</protein>
<dbReference type="EMBL" id="JAEPRC010000365">
    <property type="protein sequence ID" value="KAG2199062.1"/>
    <property type="molecule type" value="Genomic_DNA"/>
</dbReference>
<evidence type="ECO:0000313" key="2">
    <source>
        <dbReference type="Proteomes" id="UP000650833"/>
    </source>
</evidence>
<comment type="caution">
    <text evidence="1">The sequence shown here is derived from an EMBL/GenBank/DDBJ whole genome shotgun (WGS) entry which is preliminary data.</text>
</comment>
<gene>
    <name evidence="1" type="ORF">INT46_011057</name>
</gene>
<reference evidence="1" key="1">
    <citation type="submission" date="2020-12" db="EMBL/GenBank/DDBJ databases">
        <title>Metabolic potential, ecology and presence of endohyphal bacteria is reflected in genomic diversity of Mucoromycotina.</title>
        <authorList>
            <person name="Muszewska A."/>
            <person name="Okrasinska A."/>
            <person name="Steczkiewicz K."/>
            <person name="Drgas O."/>
            <person name="Orlowska M."/>
            <person name="Perlinska-Lenart U."/>
            <person name="Aleksandrzak-Piekarczyk T."/>
            <person name="Szatraj K."/>
            <person name="Zielenkiewicz U."/>
            <person name="Pilsyk S."/>
            <person name="Malc E."/>
            <person name="Mieczkowski P."/>
            <person name="Kruszewska J.S."/>
            <person name="Biernat P."/>
            <person name="Pawlowska J."/>
        </authorList>
    </citation>
    <scope>NUCLEOTIDE SEQUENCE</scope>
    <source>
        <strain evidence="1">CBS 226.32</strain>
    </source>
</reference>
<dbReference type="AlphaFoldDB" id="A0A8H7QVE3"/>
<organism evidence="1 2">
    <name type="scientific">Mucor plumbeus</name>
    <dbReference type="NCBI Taxonomy" id="97098"/>
    <lineage>
        <taxon>Eukaryota</taxon>
        <taxon>Fungi</taxon>
        <taxon>Fungi incertae sedis</taxon>
        <taxon>Mucoromycota</taxon>
        <taxon>Mucoromycotina</taxon>
        <taxon>Mucoromycetes</taxon>
        <taxon>Mucorales</taxon>
        <taxon>Mucorineae</taxon>
        <taxon>Mucoraceae</taxon>
        <taxon>Mucor</taxon>
    </lineage>
</organism>
<keyword evidence="2" id="KW-1185">Reference proteome</keyword>
<name>A0A8H7QVE3_9FUNG</name>
<proteinExistence type="predicted"/>
<sequence length="165" mass="18316">MSNTTSYQTIHINLPIKNITSSIDLLYLPKLEKDCRLVAKTSFDRESVVPLAKNIIFEEEILVGISFFTTYLRSSFGWSKSLNNNSSVPASARLSGIKLPLLSAIFATGAVNLSAASLTAAATKESLKEGFFELFIKFLEQTISAMEAIFKCSFVVEEEWMVEDK</sequence>
<dbReference type="Proteomes" id="UP000650833">
    <property type="component" value="Unassembled WGS sequence"/>
</dbReference>